<protein>
    <recommendedName>
        <fullName evidence="2">triose-phosphate isomerase</fullName>
        <ecNumber evidence="2">5.3.1.1</ecNumber>
    </recommendedName>
</protein>
<sequence>MIDADHLAITYGAQDISAHDSGAYTGEISGSMLKKLRVTYALIGHSERRAYHYETDESVNAKVKAAIKNDLIPMIAVGETLDIRQSGNAVEHTLNQIQGALKDVRSNYVSELVIAYEPVWAIGTGEVATPQDAQDMSLAIRQKVAKLYSQDVADKVRILYGGSVKAGNVKAIMEQPDVDGALIGGAALDPDEFLRIIRWPDQP</sequence>
<proteinExistence type="predicted"/>
<gene>
    <name evidence="6" type="ORF">UFOPK1740_00306</name>
</gene>
<dbReference type="InterPro" id="IPR035990">
    <property type="entry name" value="TIM_sf"/>
</dbReference>
<reference evidence="6" key="1">
    <citation type="submission" date="2020-05" db="EMBL/GenBank/DDBJ databases">
        <authorList>
            <person name="Chiriac C."/>
            <person name="Salcher M."/>
            <person name="Ghai R."/>
            <person name="Kavagutti S V."/>
        </authorList>
    </citation>
    <scope>NUCLEOTIDE SEQUENCE</scope>
</reference>
<dbReference type="PANTHER" id="PTHR21139">
    <property type="entry name" value="TRIOSEPHOSPHATE ISOMERASE"/>
    <property type="match status" value="1"/>
</dbReference>
<dbReference type="EMBL" id="CAEZTU010000007">
    <property type="protein sequence ID" value="CAB4571983.1"/>
    <property type="molecule type" value="Genomic_DNA"/>
</dbReference>
<dbReference type="AlphaFoldDB" id="A0A6J6ECI9"/>
<organism evidence="6">
    <name type="scientific">freshwater metagenome</name>
    <dbReference type="NCBI Taxonomy" id="449393"/>
    <lineage>
        <taxon>unclassified sequences</taxon>
        <taxon>metagenomes</taxon>
        <taxon>ecological metagenomes</taxon>
    </lineage>
</organism>
<dbReference type="InterPro" id="IPR013785">
    <property type="entry name" value="Aldolase_TIM"/>
</dbReference>
<keyword evidence="3" id="KW-0312">Gluconeogenesis</keyword>
<evidence type="ECO:0000313" key="6">
    <source>
        <dbReference type="EMBL" id="CAB4571983.1"/>
    </source>
</evidence>
<dbReference type="FunFam" id="3.20.20.70:FF:000016">
    <property type="entry name" value="Triosephosphate isomerase"/>
    <property type="match status" value="1"/>
</dbReference>
<evidence type="ECO:0000256" key="1">
    <source>
        <dbReference type="ARBA" id="ARBA00004680"/>
    </source>
</evidence>
<evidence type="ECO:0000256" key="3">
    <source>
        <dbReference type="ARBA" id="ARBA00022432"/>
    </source>
</evidence>
<dbReference type="PANTHER" id="PTHR21139:SF42">
    <property type="entry name" value="TRIOSEPHOSPHATE ISOMERASE"/>
    <property type="match status" value="1"/>
</dbReference>
<dbReference type="GO" id="GO:0004807">
    <property type="term" value="F:triose-phosphate isomerase activity"/>
    <property type="evidence" value="ECO:0007669"/>
    <property type="project" value="UniProtKB-EC"/>
</dbReference>
<dbReference type="Gene3D" id="3.20.20.70">
    <property type="entry name" value="Aldolase class I"/>
    <property type="match status" value="1"/>
</dbReference>
<dbReference type="InterPro" id="IPR020861">
    <property type="entry name" value="Triosephosphate_isomerase_AS"/>
</dbReference>
<dbReference type="GO" id="GO:0006094">
    <property type="term" value="P:gluconeogenesis"/>
    <property type="evidence" value="ECO:0007669"/>
    <property type="project" value="UniProtKB-KW"/>
</dbReference>
<dbReference type="CDD" id="cd00311">
    <property type="entry name" value="TIM"/>
    <property type="match status" value="1"/>
</dbReference>
<dbReference type="EC" id="5.3.1.1" evidence="2"/>
<accession>A0A6J6ECI9</accession>
<evidence type="ECO:0000256" key="2">
    <source>
        <dbReference type="ARBA" id="ARBA00011940"/>
    </source>
</evidence>
<evidence type="ECO:0000256" key="5">
    <source>
        <dbReference type="ARBA" id="ARBA00023235"/>
    </source>
</evidence>
<comment type="pathway">
    <text evidence="1">Carbohydrate degradation; glycolysis; D-glyceraldehyde 3-phosphate from glycerone phosphate: step 1/1.</text>
</comment>
<dbReference type="SUPFAM" id="SSF51351">
    <property type="entry name" value="Triosephosphate isomerase (TIM)"/>
    <property type="match status" value="1"/>
</dbReference>
<keyword evidence="5" id="KW-0413">Isomerase</keyword>
<dbReference type="GO" id="GO:0006096">
    <property type="term" value="P:glycolytic process"/>
    <property type="evidence" value="ECO:0007669"/>
    <property type="project" value="UniProtKB-KW"/>
</dbReference>
<dbReference type="GO" id="GO:0019563">
    <property type="term" value="P:glycerol catabolic process"/>
    <property type="evidence" value="ECO:0007669"/>
    <property type="project" value="TreeGrafter"/>
</dbReference>
<dbReference type="PROSITE" id="PS00171">
    <property type="entry name" value="TIM_1"/>
    <property type="match status" value="1"/>
</dbReference>
<dbReference type="NCBIfam" id="TIGR00419">
    <property type="entry name" value="tim"/>
    <property type="match status" value="1"/>
</dbReference>
<dbReference type="GO" id="GO:0005829">
    <property type="term" value="C:cytosol"/>
    <property type="evidence" value="ECO:0007669"/>
    <property type="project" value="TreeGrafter"/>
</dbReference>
<dbReference type="InterPro" id="IPR000652">
    <property type="entry name" value="Triosephosphate_isomerase"/>
</dbReference>
<evidence type="ECO:0000256" key="4">
    <source>
        <dbReference type="ARBA" id="ARBA00023152"/>
    </source>
</evidence>
<dbReference type="PROSITE" id="PS51440">
    <property type="entry name" value="TIM_2"/>
    <property type="match status" value="1"/>
</dbReference>
<keyword evidence="4" id="KW-0324">Glycolysis</keyword>
<dbReference type="Pfam" id="PF00121">
    <property type="entry name" value="TIM"/>
    <property type="match status" value="1"/>
</dbReference>
<dbReference type="GO" id="GO:0046166">
    <property type="term" value="P:glyceraldehyde-3-phosphate biosynthetic process"/>
    <property type="evidence" value="ECO:0007669"/>
    <property type="project" value="TreeGrafter"/>
</dbReference>
<name>A0A6J6ECI9_9ZZZZ</name>